<feature type="compositionally biased region" description="Polar residues" evidence="1">
    <location>
        <begin position="80"/>
        <end position="97"/>
    </location>
</feature>
<proteinExistence type="predicted"/>
<accession>A0AAD9V8L2</accession>
<comment type="caution">
    <text evidence="2">The sequence shown here is derived from an EMBL/GenBank/DDBJ whole genome shotgun (WGS) entry which is preliminary data.</text>
</comment>
<sequence>MALRFGNTTRLHHFDFPVASAESGMGKEIHSLGNDPVKQSEIMRPIETSGSLQKTEKINTRVRKSRQEKEINRKSRTDKSVQSLPPTQRKSEKLNNAGSCGLTHEDFSNNCSSVGLNAFSQQTGVCYMNLTVEWDVLDSFSEFAAFLEVQNPICPAHLIDTPEKLLSVLSCEF</sequence>
<name>A0AAD9V8L2_ACRCE</name>
<dbReference type="AlphaFoldDB" id="A0AAD9V8L2"/>
<organism evidence="2 3">
    <name type="scientific">Acropora cervicornis</name>
    <name type="common">Staghorn coral</name>
    <dbReference type="NCBI Taxonomy" id="6130"/>
    <lineage>
        <taxon>Eukaryota</taxon>
        <taxon>Metazoa</taxon>
        <taxon>Cnidaria</taxon>
        <taxon>Anthozoa</taxon>
        <taxon>Hexacorallia</taxon>
        <taxon>Scleractinia</taxon>
        <taxon>Astrocoeniina</taxon>
        <taxon>Acroporidae</taxon>
        <taxon>Acropora</taxon>
    </lineage>
</organism>
<reference evidence="2" key="2">
    <citation type="journal article" date="2023" name="Science">
        <title>Genomic signatures of disease resistance in endangered staghorn corals.</title>
        <authorList>
            <person name="Vollmer S.V."/>
            <person name="Selwyn J.D."/>
            <person name="Despard B.A."/>
            <person name="Roesel C.L."/>
        </authorList>
    </citation>
    <scope>NUCLEOTIDE SEQUENCE</scope>
    <source>
        <strain evidence="2">K2</strain>
    </source>
</reference>
<evidence type="ECO:0000313" key="3">
    <source>
        <dbReference type="Proteomes" id="UP001249851"/>
    </source>
</evidence>
<evidence type="ECO:0000313" key="2">
    <source>
        <dbReference type="EMBL" id="KAK2565323.1"/>
    </source>
</evidence>
<dbReference type="Proteomes" id="UP001249851">
    <property type="component" value="Unassembled WGS sequence"/>
</dbReference>
<evidence type="ECO:0000256" key="1">
    <source>
        <dbReference type="SAM" id="MobiDB-lite"/>
    </source>
</evidence>
<protein>
    <submittedName>
        <fullName evidence="2">Uncharacterized protein</fullName>
    </submittedName>
</protein>
<feature type="compositionally biased region" description="Basic and acidic residues" evidence="1">
    <location>
        <begin position="54"/>
        <end position="79"/>
    </location>
</feature>
<keyword evidence="3" id="KW-1185">Reference proteome</keyword>
<dbReference type="EMBL" id="JARQWQ010000020">
    <property type="protein sequence ID" value="KAK2565323.1"/>
    <property type="molecule type" value="Genomic_DNA"/>
</dbReference>
<reference evidence="2" key="1">
    <citation type="journal article" date="2023" name="G3 (Bethesda)">
        <title>Whole genome assembly and annotation of the endangered Caribbean coral Acropora cervicornis.</title>
        <authorList>
            <person name="Selwyn J.D."/>
            <person name="Vollmer S.V."/>
        </authorList>
    </citation>
    <scope>NUCLEOTIDE SEQUENCE</scope>
    <source>
        <strain evidence="2">K2</strain>
    </source>
</reference>
<gene>
    <name evidence="2" type="ORF">P5673_011288</name>
</gene>
<feature type="region of interest" description="Disordered" evidence="1">
    <location>
        <begin position="27"/>
        <end position="97"/>
    </location>
</feature>